<accession>A0A8C4MHQ7</accession>
<feature type="compositionally biased region" description="Gly residues" evidence="1">
    <location>
        <begin position="229"/>
        <end position="244"/>
    </location>
</feature>
<protein>
    <submittedName>
        <fullName evidence="2">Uncharacterized protein</fullName>
    </submittedName>
</protein>
<evidence type="ECO:0000256" key="1">
    <source>
        <dbReference type="SAM" id="MobiDB-lite"/>
    </source>
</evidence>
<feature type="compositionally biased region" description="Pro residues" evidence="1">
    <location>
        <begin position="193"/>
        <end position="203"/>
    </location>
</feature>
<feature type="region of interest" description="Disordered" evidence="1">
    <location>
        <begin position="24"/>
        <end position="100"/>
    </location>
</feature>
<dbReference type="AlphaFoldDB" id="A0A8C4MHQ7"/>
<proteinExistence type="predicted"/>
<dbReference type="Ensembl" id="ENSEAST00005028412.1">
    <property type="protein sequence ID" value="ENSEASP00005026168.1"/>
    <property type="gene ID" value="ENSEASG00005017838.1"/>
</dbReference>
<reference evidence="2" key="1">
    <citation type="submission" date="2023-03" db="UniProtKB">
        <authorList>
            <consortium name="Ensembl"/>
        </authorList>
    </citation>
    <scope>IDENTIFICATION</scope>
</reference>
<feature type="compositionally biased region" description="Gly residues" evidence="1">
    <location>
        <begin position="61"/>
        <end position="71"/>
    </location>
</feature>
<organism evidence="2">
    <name type="scientific">Equus asinus asinus</name>
    <dbReference type="NCBI Taxonomy" id="83772"/>
    <lineage>
        <taxon>Eukaryota</taxon>
        <taxon>Metazoa</taxon>
        <taxon>Chordata</taxon>
        <taxon>Craniata</taxon>
        <taxon>Vertebrata</taxon>
        <taxon>Euteleostomi</taxon>
        <taxon>Mammalia</taxon>
        <taxon>Eutheria</taxon>
        <taxon>Laurasiatheria</taxon>
        <taxon>Perissodactyla</taxon>
        <taxon>Equidae</taxon>
        <taxon>Equus</taxon>
    </lineage>
</organism>
<feature type="compositionally biased region" description="Low complexity" evidence="1">
    <location>
        <begin position="144"/>
        <end position="154"/>
    </location>
</feature>
<feature type="compositionally biased region" description="Basic and acidic residues" evidence="1">
    <location>
        <begin position="122"/>
        <end position="141"/>
    </location>
</feature>
<name>A0A8C4MHQ7_EQUAS</name>
<sequence>MAAAAYVDHFAAECLVSMSSRAVVHGPREGPEPGPEACLPWRRRRSDRAPQPGVERARARGGAGGRAGAGARGEQRARPQTKGPAGPKSRRPGVPAEKAQVPLRWLRESLREILAPQGAPENSHRSVGRPERADPGQREPPGHAPGAAGQAQGAVRLGTARTLPLTPRLGPAIGPARRVRRVRALGAGARPATAPPPGTPPLPARSGGAAGADVVIWAGGGDPAQTGGRRAGAGELGGGGGAAQGDGWPAPPGAAG</sequence>
<feature type="region of interest" description="Disordered" evidence="1">
    <location>
        <begin position="114"/>
        <end position="256"/>
    </location>
</feature>
<evidence type="ECO:0000313" key="2">
    <source>
        <dbReference type="Ensembl" id="ENSEASP00005026168.1"/>
    </source>
</evidence>